<dbReference type="eggNOG" id="COG3688">
    <property type="taxonomic scope" value="Bacteria"/>
</dbReference>
<protein>
    <recommendedName>
        <fullName evidence="4">NYN domain-containing protein</fullName>
    </recommendedName>
</protein>
<keyword evidence="3" id="KW-1185">Reference proteome</keyword>
<dbReference type="Proteomes" id="UP000001660">
    <property type="component" value="Chromosome"/>
</dbReference>
<dbReference type="HOGENOM" id="CLU_129254_0_0_0"/>
<feature type="region of interest" description="Disordered" evidence="1">
    <location>
        <begin position="149"/>
        <end position="177"/>
    </location>
</feature>
<evidence type="ECO:0000313" key="2">
    <source>
        <dbReference type="EMBL" id="CBK42667.1"/>
    </source>
</evidence>
<dbReference type="AlphaFoldDB" id="D8PHD0"/>
<dbReference type="PANTHER" id="PTHR34547">
    <property type="entry name" value="YACP-LIKE NYN DOMAIN PROTEIN"/>
    <property type="match status" value="1"/>
</dbReference>
<dbReference type="PANTHER" id="PTHR34547:SF1">
    <property type="entry name" value="YACP-LIKE NYN DOMAIN PROTEIN"/>
    <property type="match status" value="1"/>
</dbReference>
<gene>
    <name evidence="2" type="ORF">NIDE2971</name>
</gene>
<dbReference type="InterPro" id="IPR010298">
    <property type="entry name" value="YacP-like"/>
</dbReference>
<feature type="compositionally biased region" description="Basic residues" evidence="1">
    <location>
        <begin position="162"/>
        <end position="177"/>
    </location>
</feature>
<dbReference type="STRING" id="330214.NIDE2971"/>
<organism evidence="2 3">
    <name type="scientific">Nitrospira defluvii</name>
    <dbReference type="NCBI Taxonomy" id="330214"/>
    <lineage>
        <taxon>Bacteria</taxon>
        <taxon>Pseudomonadati</taxon>
        <taxon>Nitrospirota</taxon>
        <taxon>Nitrospiria</taxon>
        <taxon>Nitrospirales</taxon>
        <taxon>Nitrospiraceae</taxon>
        <taxon>Nitrospira</taxon>
    </lineage>
</organism>
<reference evidence="2 3" key="1">
    <citation type="journal article" date="2010" name="Proc. Natl. Acad. Sci. U.S.A.">
        <title>A Nitrospira metagenome illuminates the physiology and evolution of globally important nitrite-oxidizing bacteria.</title>
        <authorList>
            <person name="Lucker S."/>
            <person name="Wagner M."/>
            <person name="Maixner F."/>
            <person name="Pelletier E."/>
            <person name="Koch H."/>
            <person name="Vacherie B."/>
            <person name="Rattei T."/>
            <person name="Sinninghe Damste J."/>
            <person name="Spieck E."/>
            <person name="Le Paslier D."/>
            <person name="Daims H."/>
        </authorList>
    </citation>
    <scope>NUCLEOTIDE SEQUENCE [LARGE SCALE GENOMIC DNA]</scope>
</reference>
<evidence type="ECO:0008006" key="4">
    <source>
        <dbReference type="Google" id="ProtNLM"/>
    </source>
</evidence>
<dbReference type="EMBL" id="FP929003">
    <property type="protein sequence ID" value="CBK42667.1"/>
    <property type="molecule type" value="Genomic_DNA"/>
</dbReference>
<dbReference type="KEGG" id="nde:NIDE2971"/>
<evidence type="ECO:0000313" key="3">
    <source>
        <dbReference type="Proteomes" id="UP000001660"/>
    </source>
</evidence>
<accession>D8PHD0</accession>
<evidence type="ECO:0000256" key="1">
    <source>
        <dbReference type="SAM" id="MobiDB-lite"/>
    </source>
</evidence>
<name>D8PHD0_9BACT</name>
<dbReference type="OrthoDB" id="9791091at2"/>
<proteinExistence type="predicted"/>
<dbReference type="Pfam" id="PF05991">
    <property type="entry name" value="NYN_YacP"/>
    <property type="match status" value="1"/>
</dbReference>
<sequence>MATHLLVDGYNLVGSAGMALPAGSGRLEGARETLLKNLAGYRQRKGHAITVVFDGWQGGHGAEQREFQSGVEVVYSKRGERADQVIQRLARLYGRDCAVVSSDHEVVNSARAAGAFVIGAAEFRAKLKDRSSSLSTVAFKELDRGDLDHLKRSKAKGGNPRKLPKSQRKRNHQLREF</sequence>